<evidence type="ECO:0000313" key="1">
    <source>
        <dbReference type="EMBL" id="DBA35435.1"/>
    </source>
</evidence>
<keyword evidence="2" id="KW-1185">Reference proteome</keyword>
<reference evidence="1 2" key="1">
    <citation type="journal article" date="2023" name="Nat. Microbiol.">
        <title>A compendium of viruses from methanogenic archaea reveals their diversity and adaptations to the gut environment.</title>
        <authorList>
            <person name="Medvedeva S."/>
            <person name="Borrel G."/>
            <person name="Krupovic M."/>
            <person name="Gribaldo S."/>
        </authorList>
    </citation>
    <scope>NUCLEOTIDE SEQUENCE [LARGE SCALE GENOMIC DNA]</scope>
</reference>
<dbReference type="Proteomes" id="UP001302529">
    <property type="component" value="Segment"/>
</dbReference>
<dbReference type="EMBL" id="BK063677">
    <property type="protein sequence ID" value="DBA35435.1"/>
    <property type="molecule type" value="Genomic_DNA"/>
</dbReference>
<gene>
    <name evidence="1" type="ORF">vir080_00062</name>
</gene>
<proteinExistence type="predicted"/>
<protein>
    <submittedName>
        <fullName evidence="1">Uncharacterized protein</fullName>
    </submittedName>
</protein>
<sequence>MTISVNILPKLKEWFIEKGNLITTWSSTASDTKVASEKLVKNSLDGKIDKTSIKTAVNSDLTNDDVVGGKAVYDEIKKVEAGIPTGMKHSDITDWDTATGGFEKSANKATSLSSPSDNKYPTTKAVSDGLATAKTNADSTYATKTELTDGLNTKLNNSVKTTELSNTSSDTQIPSAKAVYDLYSTIPKWNVQVVASVAELPTTGTIGTIYLIKGDGKDKNNYDEYFWNDASDAPGYEKFGGIDIDLTGFVKMPEIVEYIKNNGSLDLANDGTLSLTIN</sequence>
<dbReference type="RefSeq" id="YP_013605398.1">
    <property type="nucleotide sequence ID" value="NC_133305.1"/>
</dbReference>
<evidence type="ECO:0000313" key="2">
    <source>
        <dbReference type="Proteomes" id="UP001302529"/>
    </source>
</evidence>
<dbReference type="GeneID" id="300198764"/>
<accession>A0AA86XK53</accession>
<organism evidence="1 2">
    <name type="scientific">Caudoviricetes sp. vir080</name>
    <dbReference type="NCBI Taxonomy" id="3068353"/>
    <lineage>
        <taxon>Viruses</taxon>
        <taxon>Duplodnaviria</taxon>
        <taxon>Heunggongvirae</taxon>
        <taxon>Uroviricota</taxon>
        <taxon>Caudoviricetes</taxon>
    </lineage>
</organism>
<name>A0AA86XK53_9CAUD</name>